<dbReference type="EMBL" id="CYSC01000024">
    <property type="protein sequence ID" value="CUH71656.1"/>
    <property type="molecule type" value="Genomic_DNA"/>
</dbReference>
<reference evidence="4 6" key="2">
    <citation type="submission" date="2015-09" db="EMBL/GenBank/DDBJ databases">
        <authorList>
            <consortium name="Swine Surveillance"/>
        </authorList>
    </citation>
    <scope>NUCLEOTIDE SEQUENCE [LARGE SCALE GENOMIC DNA]</scope>
    <source>
        <strain evidence="4 6">5120</strain>
    </source>
</reference>
<dbReference type="PANTHER" id="PTHR10953:SF102">
    <property type="entry name" value="ADENYLYLTRANSFERASE AND SULFURTRANSFERASE MOCS3"/>
    <property type="match status" value="1"/>
</dbReference>
<keyword evidence="1" id="KW-0472">Membrane</keyword>
<proteinExistence type="predicted"/>
<evidence type="ECO:0000313" key="6">
    <source>
        <dbReference type="Proteomes" id="UP000051887"/>
    </source>
</evidence>
<dbReference type="InterPro" id="IPR035985">
    <property type="entry name" value="Ubiquitin-activating_enz"/>
</dbReference>
<dbReference type="SUPFAM" id="SSF52821">
    <property type="entry name" value="Rhodanese/Cell cycle control phosphatase"/>
    <property type="match status" value="1"/>
</dbReference>
<evidence type="ECO:0000259" key="2">
    <source>
        <dbReference type="Pfam" id="PF00899"/>
    </source>
</evidence>
<dbReference type="GO" id="GO:0016779">
    <property type="term" value="F:nucleotidyltransferase activity"/>
    <property type="evidence" value="ECO:0007669"/>
    <property type="project" value="UniProtKB-KW"/>
</dbReference>
<dbReference type="EMBL" id="CYSB01000024">
    <property type="protein sequence ID" value="CUH65162.1"/>
    <property type="molecule type" value="Genomic_DNA"/>
</dbReference>
<dbReference type="Pfam" id="PF00899">
    <property type="entry name" value="ThiF"/>
    <property type="match status" value="1"/>
</dbReference>
<gene>
    <name evidence="4" type="primary">moeZ_1</name>
    <name evidence="3" type="synonym">moeZ_2</name>
    <name evidence="3" type="ORF">TL5118_01198</name>
    <name evidence="4" type="ORF">TL5120_01446</name>
</gene>
<dbReference type="GO" id="GO:0005737">
    <property type="term" value="C:cytoplasm"/>
    <property type="evidence" value="ECO:0007669"/>
    <property type="project" value="TreeGrafter"/>
</dbReference>
<keyword evidence="4" id="KW-0808">Transferase</keyword>
<dbReference type="GO" id="GO:0008641">
    <property type="term" value="F:ubiquitin-like modifier activating enzyme activity"/>
    <property type="evidence" value="ECO:0007669"/>
    <property type="project" value="InterPro"/>
</dbReference>
<feature type="domain" description="THIF-type NAD/FAD binding fold" evidence="2">
    <location>
        <begin position="4"/>
        <end position="228"/>
    </location>
</feature>
<dbReference type="PANTHER" id="PTHR10953">
    <property type="entry name" value="UBIQUITIN-ACTIVATING ENZYME E1"/>
    <property type="match status" value="1"/>
</dbReference>
<name>A0A0N7LV31_9RHOB</name>
<dbReference type="Proteomes" id="UP000051887">
    <property type="component" value="Unassembled WGS sequence"/>
</dbReference>
<evidence type="ECO:0000313" key="4">
    <source>
        <dbReference type="EMBL" id="CUH71656.1"/>
    </source>
</evidence>
<dbReference type="InterPro" id="IPR045886">
    <property type="entry name" value="ThiF/MoeB/HesA"/>
</dbReference>
<keyword evidence="1" id="KW-1133">Transmembrane helix</keyword>
<evidence type="ECO:0000313" key="3">
    <source>
        <dbReference type="EMBL" id="CUH65162.1"/>
    </source>
</evidence>
<keyword evidence="1" id="KW-0812">Transmembrane</keyword>
<dbReference type="AlphaFoldDB" id="A0A0N7LV31"/>
<accession>A0A0N7LV31</accession>
<dbReference type="Proteomes" id="UP000051086">
    <property type="component" value="Unassembled WGS sequence"/>
</dbReference>
<dbReference type="CDD" id="cd00757">
    <property type="entry name" value="ThiF_MoeB_HesA_family"/>
    <property type="match status" value="1"/>
</dbReference>
<keyword evidence="5" id="KW-1185">Reference proteome</keyword>
<dbReference type="GO" id="GO:0004792">
    <property type="term" value="F:thiosulfate-cyanide sulfurtransferase activity"/>
    <property type="evidence" value="ECO:0007669"/>
    <property type="project" value="TreeGrafter"/>
</dbReference>
<evidence type="ECO:0000256" key="1">
    <source>
        <dbReference type="SAM" id="Phobius"/>
    </source>
</evidence>
<dbReference type="RefSeq" id="WP_179945280.1">
    <property type="nucleotide sequence ID" value="NZ_CYSB01000024.1"/>
</dbReference>
<dbReference type="SUPFAM" id="SSF69572">
    <property type="entry name" value="Activating enzymes of the ubiquitin-like proteins"/>
    <property type="match status" value="1"/>
</dbReference>
<sequence>MNRYARQEQLAEVGPAGQRRLRAARVLVVGCGGLGATVIPALAGAGVGHLHLMDPDRVEESNLHRQTLFRQSDIGRSKAVLAAQMAMALNPEVSASTQMVRLDAASVVGALKGIDLVLDAADSFAATYVLSDACRDLAVPLISASVLGRSGYVGGFCGGAPSYRAVFPDLPTDRQTCAEAGVLGPVVATLGALQAQMALSCLLGLAPSPLGQMMQVDLANWRVSSFRFDGAEEVAGHGFVATSQVALQDRVIELRPAEEAALALPQATRVPATDLTSLPKISGRTVLACRSGLRAWAAADQLAAAGHRDLVLLAAGDG</sequence>
<organism evidence="4 6">
    <name type="scientific">Thalassovita autumnalis</name>
    <dbReference type="NCBI Taxonomy" id="2072972"/>
    <lineage>
        <taxon>Bacteria</taxon>
        <taxon>Pseudomonadati</taxon>
        <taxon>Pseudomonadota</taxon>
        <taxon>Alphaproteobacteria</taxon>
        <taxon>Rhodobacterales</taxon>
        <taxon>Roseobacteraceae</taxon>
        <taxon>Thalassovita</taxon>
    </lineage>
</organism>
<dbReference type="Gene3D" id="3.40.50.720">
    <property type="entry name" value="NAD(P)-binding Rossmann-like Domain"/>
    <property type="match status" value="1"/>
</dbReference>
<dbReference type="InterPro" id="IPR036873">
    <property type="entry name" value="Rhodanese-like_dom_sf"/>
</dbReference>
<keyword evidence="4" id="KW-0548">Nucleotidyltransferase</keyword>
<feature type="transmembrane region" description="Helical" evidence="1">
    <location>
        <begin position="26"/>
        <end position="52"/>
    </location>
</feature>
<reference evidence="3 5" key="1">
    <citation type="submission" date="2015-09" db="EMBL/GenBank/DDBJ databases">
        <authorList>
            <person name="Rodrigo-Torres L."/>
            <person name="Arahal D.R."/>
        </authorList>
    </citation>
    <scope>NUCLEOTIDE SEQUENCE [LARGE SCALE GENOMIC DNA]</scope>
    <source>
        <strain evidence="3 5">CECT 5118</strain>
    </source>
</reference>
<evidence type="ECO:0000313" key="5">
    <source>
        <dbReference type="Proteomes" id="UP000051086"/>
    </source>
</evidence>
<protein>
    <submittedName>
        <fullName evidence="3 4">Adenylyltransferase/sulfurtransferase MoeZ</fullName>
    </submittedName>
</protein>
<dbReference type="InterPro" id="IPR000594">
    <property type="entry name" value="ThiF_NAD_FAD-bd"/>
</dbReference>